<keyword evidence="1" id="KW-1133">Transmembrane helix</keyword>
<name>A0A6B2HCI8_9BACT</name>
<feature type="transmembrane region" description="Helical" evidence="1">
    <location>
        <begin position="20"/>
        <end position="37"/>
    </location>
</feature>
<accession>A0A6B2HCI8</accession>
<dbReference type="EMBL" id="JAAEAA010000028">
    <property type="protein sequence ID" value="NDK57514.1"/>
    <property type="molecule type" value="Genomic_DNA"/>
</dbReference>
<evidence type="ECO:0000256" key="1">
    <source>
        <dbReference type="SAM" id="Phobius"/>
    </source>
</evidence>
<evidence type="ECO:0000313" key="3">
    <source>
        <dbReference type="Proteomes" id="UP000478546"/>
    </source>
</evidence>
<proteinExistence type="predicted"/>
<evidence type="ECO:0000313" key="2">
    <source>
        <dbReference type="EMBL" id="NDK57514.1"/>
    </source>
</evidence>
<protein>
    <submittedName>
        <fullName evidence="2">Uncharacterized protein</fullName>
    </submittedName>
</protein>
<keyword evidence="1" id="KW-0472">Membrane</keyword>
<comment type="caution">
    <text evidence="2">The sequence shown here is derived from an EMBL/GenBank/DDBJ whole genome shotgun (WGS) entry which is preliminary data.</text>
</comment>
<organism evidence="2 3">
    <name type="scientific">Pontibacter fetidus</name>
    <dbReference type="NCBI Taxonomy" id="2700082"/>
    <lineage>
        <taxon>Bacteria</taxon>
        <taxon>Pseudomonadati</taxon>
        <taxon>Bacteroidota</taxon>
        <taxon>Cytophagia</taxon>
        <taxon>Cytophagales</taxon>
        <taxon>Hymenobacteraceae</taxon>
        <taxon>Pontibacter</taxon>
    </lineage>
</organism>
<sequence length="233" mass="27417">MKRSEFVEKGTKIKIRYKPLNGLINNTFTVILKNWVFQGFFDLSINEKIYKILFDIIGVTIAYYFGIQDAMNLIIVFLFVHTVNWVTNDHFVDNLYHLQVCKTTPEKMEAAIKYLINFTHKYDSIVYAGIYGRIARGDEVHSGTDIDIRLLKNKGLVNSIFVCFIGHYLRFMGLVKLIPIDLNIWNSPTDLLRMRKDENPLIIKDEDQISKMYAHLPNNMLVKYKRYDKRHIK</sequence>
<gene>
    <name evidence="2" type="ORF">GWO68_16435</name>
</gene>
<dbReference type="Proteomes" id="UP000478546">
    <property type="component" value="Unassembled WGS sequence"/>
</dbReference>
<dbReference type="RefSeq" id="WP_162347572.1">
    <property type="nucleotide sequence ID" value="NZ_JAAEAA010000028.1"/>
</dbReference>
<keyword evidence="1" id="KW-0812">Transmembrane</keyword>
<dbReference type="AlphaFoldDB" id="A0A6B2HCI8"/>
<keyword evidence="3" id="KW-1185">Reference proteome</keyword>
<reference evidence="2 3" key="1">
    <citation type="submission" date="2020-01" db="EMBL/GenBank/DDBJ databases">
        <authorList>
            <person name="Kim M.K."/>
        </authorList>
    </citation>
    <scope>NUCLEOTIDE SEQUENCE [LARGE SCALE GENOMIC DNA]</scope>
    <source>
        <strain evidence="2 3">BT213</strain>
    </source>
</reference>
<feature type="transmembrane region" description="Helical" evidence="1">
    <location>
        <begin position="49"/>
        <end position="67"/>
    </location>
</feature>